<accession>A0A6L7A1Q4</accession>
<name>A0A6L7A1Q4_ECOLX</name>
<dbReference type="RefSeq" id="WP_085841120.1">
    <property type="nucleotide sequence ID" value="NZ_WTMY01000353.1"/>
</dbReference>
<proteinExistence type="predicted"/>
<evidence type="ECO:0000313" key="1">
    <source>
        <dbReference type="EMBL" id="MWL48261.1"/>
    </source>
</evidence>
<dbReference type="AlphaFoldDB" id="A0A6L7A1Q4"/>
<evidence type="ECO:0000313" key="2">
    <source>
        <dbReference type="Proteomes" id="UP000487258"/>
    </source>
</evidence>
<organism evidence="1 2">
    <name type="scientific">Escherichia coli</name>
    <dbReference type="NCBI Taxonomy" id="562"/>
    <lineage>
        <taxon>Bacteria</taxon>
        <taxon>Pseudomonadati</taxon>
        <taxon>Pseudomonadota</taxon>
        <taxon>Gammaproteobacteria</taxon>
        <taxon>Enterobacterales</taxon>
        <taxon>Enterobacteriaceae</taxon>
        <taxon>Escherichia</taxon>
    </lineage>
</organism>
<comment type="caution">
    <text evidence="1">The sequence shown here is derived from an EMBL/GenBank/DDBJ whole genome shotgun (WGS) entry which is preliminary data.</text>
</comment>
<dbReference type="EMBL" id="WTMY01000353">
    <property type="protein sequence ID" value="MWL48261.1"/>
    <property type="molecule type" value="Genomic_DNA"/>
</dbReference>
<protein>
    <submittedName>
        <fullName evidence="1">Uncharacterized protein</fullName>
    </submittedName>
</protein>
<dbReference type="Proteomes" id="UP000487258">
    <property type="component" value="Unassembled WGS sequence"/>
</dbReference>
<sequence>MGFIGNLFSIFTGRTTDYDKLTLIGFGDWLEAYSSSNSLSQSSMATALMVQGVNLLVQNMGNEYSVLYSFIRNKKVSSKKVFDDFFIPFIVHCKQNDNVGEFDYRTLMGMPARATMAYMIATIYDSDPQLLFDIE</sequence>
<reference evidence="1 2" key="1">
    <citation type="submission" date="2019-12" db="EMBL/GenBank/DDBJ databases">
        <title>Enteriobacteria Tanzani isolates_10432.</title>
        <authorList>
            <person name="Subbiah M."/>
            <person name="Call D."/>
        </authorList>
    </citation>
    <scope>NUCLEOTIDE SEQUENCE [LARGE SCALE GENOMIC DNA]</scope>
    <source>
        <strain evidence="1 2">10432wF6</strain>
    </source>
</reference>
<gene>
    <name evidence="1" type="ORF">GQM04_22630</name>
</gene>